<dbReference type="AlphaFoldDB" id="A0A383C4E0"/>
<keyword evidence="1" id="KW-0479">Metal-binding</keyword>
<accession>A0A383C4E0</accession>
<keyword evidence="3" id="KW-0411">Iron-sulfur</keyword>
<evidence type="ECO:0000313" key="4">
    <source>
        <dbReference type="EMBL" id="SVE27041.1"/>
    </source>
</evidence>
<feature type="non-terminal residue" evidence="4">
    <location>
        <position position="171"/>
    </location>
</feature>
<protein>
    <recommendedName>
        <fullName evidence="5">NADH-ubiquinone oxidoreductase 51kDa subunit FMN-binding domain-containing protein</fullName>
    </recommendedName>
</protein>
<dbReference type="Gene3D" id="6.10.250.1450">
    <property type="match status" value="1"/>
</dbReference>
<dbReference type="PANTHER" id="PTHR43578">
    <property type="entry name" value="NADH-QUINONE OXIDOREDUCTASE SUBUNIT F"/>
    <property type="match status" value="1"/>
</dbReference>
<dbReference type="GO" id="GO:0051536">
    <property type="term" value="F:iron-sulfur cluster binding"/>
    <property type="evidence" value="ECO:0007669"/>
    <property type="project" value="UniProtKB-KW"/>
</dbReference>
<sequence>MEAVETKKQATGKSKGTVKITICKSLSGIAEGAELVYQEFEKQIKELEANAELGPGGCSMGQVGCRGYCSRDVLVDVYVPGQDPVTYEKVKPDMVVKILKDHVIGGKVFKKAAAKEDYYENIKKQQRVALEFGGKIDPESIDEYLEVGGYSGLKKALKMKPSDIIEDIISS</sequence>
<dbReference type="InterPro" id="IPR036249">
    <property type="entry name" value="Thioredoxin-like_sf"/>
</dbReference>
<reference evidence="4" key="1">
    <citation type="submission" date="2018-05" db="EMBL/GenBank/DDBJ databases">
        <authorList>
            <person name="Lanie J.A."/>
            <person name="Ng W.-L."/>
            <person name="Kazmierczak K.M."/>
            <person name="Andrzejewski T.M."/>
            <person name="Davidsen T.M."/>
            <person name="Wayne K.J."/>
            <person name="Tettelin H."/>
            <person name="Glass J.I."/>
            <person name="Rusch D."/>
            <person name="Podicherti R."/>
            <person name="Tsui H.-C.T."/>
            <person name="Winkler M.E."/>
        </authorList>
    </citation>
    <scope>NUCLEOTIDE SEQUENCE</scope>
</reference>
<dbReference type="GO" id="GO:0046872">
    <property type="term" value="F:metal ion binding"/>
    <property type="evidence" value="ECO:0007669"/>
    <property type="project" value="UniProtKB-KW"/>
</dbReference>
<evidence type="ECO:0000256" key="1">
    <source>
        <dbReference type="ARBA" id="ARBA00022723"/>
    </source>
</evidence>
<dbReference type="SUPFAM" id="SSF52833">
    <property type="entry name" value="Thioredoxin-like"/>
    <property type="match status" value="1"/>
</dbReference>
<proteinExistence type="predicted"/>
<name>A0A383C4E0_9ZZZZ</name>
<dbReference type="CDD" id="cd02980">
    <property type="entry name" value="TRX_Fd_family"/>
    <property type="match status" value="1"/>
</dbReference>
<keyword evidence="2" id="KW-0408">Iron</keyword>
<evidence type="ECO:0000256" key="3">
    <source>
        <dbReference type="ARBA" id="ARBA00023014"/>
    </source>
</evidence>
<gene>
    <name evidence="4" type="ORF">METZ01_LOCUS479895</name>
</gene>
<evidence type="ECO:0008006" key="5">
    <source>
        <dbReference type="Google" id="ProtNLM"/>
    </source>
</evidence>
<dbReference type="Gene3D" id="3.40.30.10">
    <property type="entry name" value="Glutaredoxin"/>
    <property type="match status" value="1"/>
</dbReference>
<organism evidence="4">
    <name type="scientific">marine metagenome</name>
    <dbReference type="NCBI Taxonomy" id="408172"/>
    <lineage>
        <taxon>unclassified sequences</taxon>
        <taxon>metagenomes</taxon>
        <taxon>ecological metagenomes</taxon>
    </lineage>
</organism>
<dbReference type="EMBL" id="UINC01205734">
    <property type="protein sequence ID" value="SVE27041.1"/>
    <property type="molecule type" value="Genomic_DNA"/>
</dbReference>
<dbReference type="PANTHER" id="PTHR43578:SF3">
    <property type="entry name" value="NADH-QUINONE OXIDOREDUCTASE SUBUNIT F"/>
    <property type="match status" value="1"/>
</dbReference>
<evidence type="ECO:0000256" key="2">
    <source>
        <dbReference type="ARBA" id="ARBA00023004"/>
    </source>
</evidence>